<evidence type="ECO:0000256" key="2">
    <source>
        <dbReference type="ARBA" id="ARBA00022741"/>
    </source>
</evidence>
<evidence type="ECO:0000256" key="3">
    <source>
        <dbReference type="ARBA" id="ARBA00022840"/>
    </source>
</evidence>
<dbReference type="PROSITE" id="PS00211">
    <property type="entry name" value="ABC_TRANSPORTER_1"/>
    <property type="match status" value="1"/>
</dbReference>
<dbReference type="STRING" id="1324314.BVG16_24155"/>
<dbReference type="InterPro" id="IPR003593">
    <property type="entry name" value="AAA+_ATPase"/>
</dbReference>
<proteinExistence type="predicted"/>
<comment type="caution">
    <text evidence="5">The sequence shown here is derived from an EMBL/GenBank/DDBJ whole genome shotgun (WGS) entry which is preliminary data.</text>
</comment>
<dbReference type="InterPro" id="IPR017871">
    <property type="entry name" value="ABC_transporter-like_CS"/>
</dbReference>
<protein>
    <submittedName>
        <fullName evidence="5">ABC transporter ATP-binding protein</fullName>
    </submittedName>
</protein>
<dbReference type="CDD" id="cd03230">
    <property type="entry name" value="ABC_DR_subfamily_A"/>
    <property type="match status" value="1"/>
</dbReference>
<gene>
    <name evidence="5" type="ORF">BVG16_24155</name>
</gene>
<feature type="domain" description="ABC transporter" evidence="4">
    <location>
        <begin position="2"/>
        <end position="230"/>
    </location>
</feature>
<dbReference type="InterPro" id="IPR003439">
    <property type="entry name" value="ABC_transporter-like_ATP-bd"/>
</dbReference>
<evidence type="ECO:0000313" key="5">
    <source>
        <dbReference type="EMBL" id="OPA74226.1"/>
    </source>
</evidence>
<dbReference type="SMART" id="SM00382">
    <property type="entry name" value="AAA"/>
    <property type="match status" value="1"/>
</dbReference>
<dbReference type="InterPro" id="IPR050763">
    <property type="entry name" value="ABC_transporter_ATP-binding"/>
</dbReference>
<dbReference type="GO" id="GO:0016887">
    <property type="term" value="F:ATP hydrolysis activity"/>
    <property type="evidence" value="ECO:0007669"/>
    <property type="project" value="InterPro"/>
</dbReference>
<evidence type="ECO:0000259" key="4">
    <source>
        <dbReference type="PROSITE" id="PS50893"/>
    </source>
</evidence>
<organism evidence="5 6">
    <name type="scientific">Paenibacillus selenitireducens</name>
    <dbReference type="NCBI Taxonomy" id="1324314"/>
    <lineage>
        <taxon>Bacteria</taxon>
        <taxon>Bacillati</taxon>
        <taxon>Bacillota</taxon>
        <taxon>Bacilli</taxon>
        <taxon>Bacillales</taxon>
        <taxon>Paenibacillaceae</taxon>
        <taxon>Paenibacillus</taxon>
    </lineage>
</organism>
<keyword evidence="6" id="KW-1185">Reference proteome</keyword>
<dbReference type="Gene3D" id="3.40.50.300">
    <property type="entry name" value="P-loop containing nucleotide triphosphate hydrolases"/>
    <property type="match status" value="1"/>
</dbReference>
<evidence type="ECO:0000256" key="1">
    <source>
        <dbReference type="ARBA" id="ARBA00022448"/>
    </source>
</evidence>
<dbReference type="EMBL" id="MSZX01000011">
    <property type="protein sequence ID" value="OPA74226.1"/>
    <property type="molecule type" value="Genomic_DNA"/>
</dbReference>
<dbReference type="SUPFAM" id="SSF52540">
    <property type="entry name" value="P-loop containing nucleoside triphosphate hydrolases"/>
    <property type="match status" value="1"/>
</dbReference>
<keyword evidence="1" id="KW-0813">Transport</keyword>
<dbReference type="Pfam" id="PF00005">
    <property type="entry name" value="ABC_tran"/>
    <property type="match status" value="1"/>
</dbReference>
<dbReference type="PROSITE" id="PS50893">
    <property type="entry name" value="ABC_TRANSPORTER_2"/>
    <property type="match status" value="1"/>
</dbReference>
<evidence type="ECO:0000313" key="6">
    <source>
        <dbReference type="Proteomes" id="UP000190188"/>
    </source>
</evidence>
<name>A0A1T2X3D0_9BACL</name>
<dbReference type="AlphaFoldDB" id="A0A1T2X3D0"/>
<dbReference type="RefSeq" id="WP_078501771.1">
    <property type="nucleotide sequence ID" value="NZ_MSZX01000011.1"/>
</dbReference>
<keyword evidence="3 5" id="KW-0067">ATP-binding</keyword>
<dbReference type="PANTHER" id="PTHR42711">
    <property type="entry name" value="ABC TRANSPORTER ATP-BINDING PROTEIN"/>
    <property type="match status" value="1"/>
</dbReference>
<dbReference type="Proteomes" id="UP000190188">
    <property type="component" value="Unassembled WGS sequence"/>
</dbReference>
<dbReference type="PANTHER" id="PTHR42711:SF18">
    <property type="entry name" value="ABC TRANSPORTER, ATP-BINDING PROTEIN"/>
    <property type="match status" value="1"/>
</dbReference>
<dbReference type="OrthoDB" id="9804819at2"/>
<dbReference type="InterPro" id="IPR027417">
    <property type="entry name" value="P-loop_NTPase"/>
</dbReference>
<reference evidence="5 6" key="1">
    <citation type="submission" date="2017-01" db="EMBL/GenBank/DDBJ databases">
        <title>Genome analysis of Paenibacillus selenitrireducens ES3-24.</title>
        <authorList>
            <person name="Xu D."/>
            <person name="Yao R."/>
            <person name="Zheng S."/>
        </authorList>
    </citation>
    <scope>NUCLEOTIDE SEQUENCE [LARGE SCALE GENOMIC DNA]</scope>
    <source>
        <strain evidence="5 6">ES3-24</strain>
    </source>
</reference>
<dbReference type="GO" id="GO:0005524">
    <property type="term" value="F:ATP binding"/>
    <property type="evidence" value="ECO:0007669"/>
    <property type="project" value="UniProtKB-KW"/>
</dbReference>
<keyword evidence="2" id="KW-0547">Nucleotide-binding</keyword>
<sequence>MIEVSQLRFTYPGSKEPTLKGLNFAIPKGEIFGFLGPSGAGKSTTQKILIGILKRYEGTVRVMDRELRDVKSDYFEHIGVAFEFPNFYHRFTALENLSLFRSLYHGKTEDPLHLLAMVGLEQYASTKVADFSKGMKMRLNFCRALLNHPSILFLDEPTSGLDPVNAKVMKDLILAQQAKGTTILITTHNMHAADEICNRVAFIVDGEINLINSPRELKVQRGSKRVRIEYTENEHVHHADFDLQQIGANPAFLQLLKNKPIETMHSQEASLEEIFIEVTGRKLG</sequence>
<accession>A0A1T2X3D0</accession>